<evidence type="ECO:0000313" key="2">
    <source>
        <dbReference type="Proteomes" id="UP000034883"/>
    </source>
</evidence>
<dbReference type="Gene3D" id="3.30.450.30">
    <property type="entry name" value="Dynein light chain 2a, cytoplasmic"/>
    <property type="match status" value="1"/>
</dbReference>
<reference evidence="1 2" key="1">
    <citation type="submission" date="2015-03" db="EMBL/GenBank/DDBJ databases">
        <title>Genome assembly of Sandaracinus amylolyticus DSM 53668.</title>
        <authorList>
            <person name="Sharma G."/>
            <person name="Subramanian S."/>
        </authorList>
    </citation>
    <scope>NUCLEOTIDE SEQUENCE [LARGE SCALE GENOMIC DNA]</scope>
    <source>
        <strain evidence="1 2">DSM 53668</strain>
    </source>
</reference>
<dbReference type="AlphaFoldDB" id="A0A0F6W396"/>
<proteinExistence type="predicted"/>
<organism evidence="1 2">
    <name type="scientific">Sandaracinus amylolyticus</name>
    <dbReference type="NCBI Taxonomy" id="927083"/>
    <lineage>
        <taxon>Bacteria</taxon>
        <taxon>Pseudomonadati</taxon>
        <taxon>Myxococcota</taxon>
        <taxon>Polyangia</taxon>
        <taxon>Polyangiales</taxon>
        <taxon>Sandaracinaceae</taxon>
        <taxon>Sandaracinus</taxon>
    </lineage>
</organism>
<dbReference type="STRING" id="927083.DB32_003314"/>
<dbReference type="EMBL" id="CP011125">
    <property type="protein sequence ID" value="AKF06165.1"/>
    <property type="molecule type" value="Genomic_DNA"/>
</dbReference>
<dbReference type="KEGG" id="samy:DB32_003314"/>
<evidence type="ECO:0000313" key="1">
    <source>
        <dbReference type="EMBL" id="AKF06165.1"/>
    </source>
</evidence>
<dbReference type="SUPFAM" id="SSF103196">
    <property type="entry name" value="Roadblock/LC7 domain"/>
    <property type="match status" value="1"/>
</dbReference>
<name>A0A0F6W396_9BACT</name>
<evidence type="ECO:0008006" key="3">
    <source>
        <dbReference type="Google" id="ProtNLM"/>
    </source>
</evidence>
<dbReference type="Proteomes" id="UP000034883">
    <property type="component" value="Chromosome"/>
</dbReference>
<protein>
    <recommendedName>
        <fullName evidence="3">Roadblock/LAMTOR2 domain-containing protein</fullName>
    </recommendedName>
</protein>
<accession>A0A0F6W396</accession>
<dbReference type="OrthoDB" id="5513490at2"/>
<keyword evidence="2" id="KW-1185">Reference proteome</keyword>
<gene>
    <name evidence="1" type="ORF">DB32_003314</name>
</gene>
<dbReference type="RefSeq" id="WP_053238834.1">
    <property type="nucleotide sequence ID" value="NZ_CP011125.1"/>
</dbReference>
<sequence>MFQEVLKDVVDRTEGGIAGLVMGFDGITVDSYVSPEAAGVLEVETVGMEYSVILKEIRKAAEMLDAGAAREVAIQAERLTTVIRLINDEYFVALAMKPEGNYGKARFLLRTSASKLAADLTV</sequence>